<dbReference type="AlphaFoldDB" id="A0AAD7GK84"/>
<keyword evidence="2" id="KW-0378">Hydrolase</keyword>
<accession>A0AAD7GK84</accession>
<dbReference type="EMBL" id="JARKIE010000025">
    <property type="protein sequence ID" value="KAJ7698653.1"/>
    <property type="molecule type" value="Genomic_DNA"/>
</dbReference>
<feature type="domain" description="GH18" evidence="1">
    <location>
        <begin position="1"/>
        <end position="303"/>
    </location>
</feature>
<name>A0AAD7GK84_MYCRO</name>
<dbReference type="InterPro" id="IPR001223">
    <property type="entry name" value="Glyco_hydro18_cat"/>
</dbReference>
<dbReference type="Proteomes" id="UP001221757">
    <property type="component" value="Unassembled WGS sequence"/>
</dbReference>
<keyword evidence="3" id="KW-1185">Reference proteome</keyword>
<feature type="non-terminal residue" evidence="2">
    <location>
        <position position="303"/>
    </location>
</feature>
<comment type="caution">
    <text evidence="2">The sequence shown here is derived from an EMBL/GenBank/DDBJ whole genome shotgun (WGS) entry which is preliminary data.</text>
</comment>
<dbReference type="Gene3D" id="3.10.50.10">
    <property type="match status" value="1"/>
</dbReference>
<sequence>IQNPLGNDSTPGQGNGLYGCLGQLYSLKLENRNLKLILLVSGYMYSHGTYAFGFLARNSSRGEFVRSAVQFIKDYGFDWLRVRPHTDMDIDTEFPTTAEEGNNLGDLVSSLRTAFNQLDGNSTSYQLSTAISADKNDITYLAVRQMNETLDFWNIMAYNYSGSWEKQADNQANLFPVMLARTMQSNNSYHGERLSIRSELVGRFCSANDTGIPLYGHTFENTDGIGKQYNSSVQRSSDSDRKQFFLTLPLRLGADIVENNTTVSSYSYDNSTWELVSYDTPGIVELKAKYIMDQALAGRMYWE</sequence>
<dbReference type="GO" id="GO:0004568">
    <property type="term" value="F:chitinase activity"/>
    <property type="evidence" value="ECO:0007669"/>
    <property type="project" value="TreeGrafter"/>
</dbReference>
<feature type="non-terminal residue" evidence="2">
    <location>
        <position position="1"/>
    </location>
</feature>
<dbReference type="InterPro" id="IPR017853">
    <property type="entry name" value="GH"/>
</dbReference>
<dbReference type="InterPro" id="IPR011583">
    <property type="entry name" value="Chitinase_II/V-like_cat"/>
</dbReference>
<protein>
    <submittedName>
        <fullName evidence="2">Glycoside hydrolase</fullName>
    </submittedName>
</protein>
<dbReference type="InterPro" id="IPR050314">
    <property type="entry name" value="Glycosyl_Hydrlase_18"/>
</dbReference>
<gene>
    <name evidence="2" type="ORF">B0H17DRAFT_876325</name>
</gene>
<proteinExistence type="predicted"/>
<dbReference type="SUPFAM" id="SSF54556">
    <property type="entry name" value="Chitinase insertion domain"/>
    <property type="match status" value="1"/>
</dbReference>
<dbReference type="GO" id="GO:0006032">
    <property type="term" value="P:chitin catabolic process"/>
    <property type="evidence" value="ECO:0007669"/>
    <property type="project" value="TreeGrafter"/>
</dbReference>
<dbReference type="Pfam" id="PF00704">
    <property type="entry name" value="Glyco_hydro_18"/>
    <property type="match status" value="1"/>
</dbReference>
<dbReference type="PANTHER" id="PTHR11177:SF317">
    <property type="entry name" value="CHITINASE 12-RELATED"/>
    <property type="match status" value="1"/>
</dbReference>
<reference evidence="2" key="1">
    <citation type="submission" date="2023-03" db="EMBL/GenBank/DDBJ databases">
        <title>Massive genome expansion in bonnet fungi (Mycena s.s.) driven by repeated elements and novel gene families across ecological guilds.</title>
        <authorList>
            <consortium name="Lawrence Berkeley National Laboratory"/>
            <person name="Harder C.B."/>
            <person name="Miyauchi S."/>
            <person name="Viragh M."/>
            <person name="Kuo A."/>
            <person name="Thoen E."/>
            <person name="Andreopoulos B."/>
            <person name="Lu D."/>
            <person name="Skrede I."/>
            <person name="Drula E."/>
            <person name="Henrissat B."/>
            <person name="Morin E."/>
            <person name="Kohler A."/>
            <person name="Barry K."/>
            <person name="LaButti K."/>
            <person name="Morin E."/>
            <person name="Salamov A."/>
            <person name="Lipzen A."/>
            <person name="Mereny Z."/>
            <person name="Hegedus B."/>
            <person name="Baldrian P."/>
            <person name="Stursova M."/>
            <person name="Weitz H."/>
            <person name="Taylor A."/>
            <person name="Grigoriev I.V."/>
            <person name="Nagy L.G."/>
            <person name="Martin F."/>
            <person name="Kauserud H."/>
        </authorList>
    </citation>
    <scope>NUCLEOTIDE SEQUENCE</scope>
    <source>
        <strain evidence="2">CBHHK067</strain>
    </source>
</reference>
<evidence type="ECO:0000313" key="2">
    <source>
        <dbReference type="EMBL" id="KAJ7698653.1"/>
    </source>
</evidence>
<dbReference type="GO" id="GO:0005975">
    <property type="term" value="P:carbohydrate metabolic process"/>
    <property type="evidence" value="ECO:0007669"/>
    <property type="project" value="InterPro"/>
</dbReference>
<dbReference type="GO" id="GO:0008061">
    <property type="term" value="F:chitin binding"/>
    <property type="evidence" value="ECO:0007669"/>
    <property type="project" value="InterPro"/>
</dbReference>
<dbReference type="SUPFAM" id="SSF51445">
    <property type="entry name" value="(Trans)glycosidases"/>
    <property type="match status" value="1"/>
</dbReference>
<dbReference type="GO" id="GO:0005576">
    <property type="term" value="C:extracellular region"/>
    <property type="evidence" value="ECO:0007669"/>
    <property type="project" value="TreeGrafter"/>
</dbReference>
<dbReference type="SMART" id="SM00636">
    <property type="entry name" value="Glyco_18"/>
    <property type="match status" value="1"/>
</dbReference>
<dbReference type="PANTHER" id="PTHR11177">
    <property type="entry name" value="CHITINASE"/>
    <property type="match status" value="1"/>
</dbReference>
<evidence type="ECO:0000313" key="3">
    <source>
        <dbReference type="Proteomes" id="UP001221757"/>
    </source>
</evidence>
<organism evidence="2 3">
    <name type="scientific">Mycena rosella</name>
    <name type="common">Pink bonnet</name>
    <name type="synonym">Agaricus rosellus</name>
    <dbReference type="NCBI Taxonomy" id="1033263"/>
    <lineage>
        <taxon>Eukaryota</taxon>
        <taxon>Fungi</taxon>
        <taxon>Dikarya</taxon>
        <taxon>Basidiomycota</taxon>
        <taxon>Agaricomycotina</taxon>
        <taxon>Agaricomycetes</taxon>
        <taxon>Agaricomycetidae</taxon>
        <taxon>Agaricales</taxon>
        <taxon>Marasmiineae</taxon>
        <taxon>Mycenaceae</taxon>
        <taxon>Mycena</taxon>
    </lineage>
</organism>
<dbReference type="Gene3D" id="3.20.20.80">
    <property type="entry name" value="Glycosidases"/>
    <property type="match status" value="1"/>
</dbReference>
<dbReference type="PROSITE" id="PS51910">
    <property type="entry name" value="GH18_2"/>
    <property type="match status" value="1"/>
</dbReference>
<evidence type="ECO:0000259" key="1">
    <source>
        <dbReference type="PROSITE" id="PS51910"/>
    </source>
</evidence>
<dbReference type="InterPro" id="IPR029070">
    <property type="entry name" value="Chitinase_insertion_sf"/>
</dbReference>